<protein>
    <submittedName>
        <fullName evidence="2">Uncharacterized protein</fullName>
    </submittedName>
</protein>
<evidence type="ECO:0000313" key="3">
    <source>
        <dbReference type="Proteomes" id="UP000823388"/>
    </source>
</evidence>
<reference evidence="2" key="1">
    <citation type="submission" date="2020-05" db="EMBL/GenBank/DDBJ databases">
        <title>WGS assembly of Panicum virgatum.</title>
        <authorList>
            <person name="Lovell J.T."/>
            <person name="Jenkins J."/>
            <person name="Shu S."/>
            <person name="Juenger T.E."/>
            <person name="Schmutz J."/>
        </authorList>
    </citation>
    <scope>NUCLEOTIDE SEQUENCE</scope>
    <source>
        <strain evidence="2">AP13</strain>
    </source>
</reference>
<comment type="caution">
    <text evidence="2">The sequence shown here is derived from an EMBL/GenBank/DDBJ whole genome shotgun (WGS) entry which is preliminary data.</text>
</comment>
<dbReference type="EMBL" id="CM029038">
    <property type="protein sequence ID" value="KAG2649520.1"/>
    <property type="molecule type" value="Genomic_DNA"/>
</dbReference>
<sequence length="144" mass="15992">MCDSKLGTKLRVDGSGSKSQGTSHFKENGDSSSRTIPQNRPLYHCFFCEKDGHQERFCYRCARHMRRASASKCSGVHSLSHGMKISEPSTRPRFINGFFDSFSSGFDHVRRRASSALPVGLRHAPYGAYVGSSHNPLGGHCIFH</sequence>
<proteinExistence type="predicted"/>
<organism evidence="2 3">
    <name type="scientific">Panicum virgatum</name>
    <name type="common">Blackwell switchgrass</name>
    <dbReference type="NCBI Taxonomy" id="38727"/>
    <lineage>
        <taxon>Eukaryota</taxon>
        <taxon>Viridiplantae</taxon>
        <taxon>Streptophyta</taxon>
        <taxon>Embryophyta</taxon>
        <taxon>Tracheophyta</taxon>
        <taxon>Spermatophyta</taxon>
        <taxon>Magnoliopsida</taxon>
        <taxon>Liliopsida</taxon>
        <taxon>Poales</taxon>
        <taxon>Poaceae</taxon>
        <taxon>PACMAD clade</taxon>
        <taxon>Panicoideae</taxon>
        <taxon>Panicodae</taxon>
        <taxon>Paniceae</taxon>
        <taxon>Panicinae</taxon>
        <taxon>Panicum</taxon>
        <taxon>Panicum sect. Hiantes</taxon>
    </lineage>
</organism>
<dbReference type="Proteomes" id="UP000823388">
    <property type="component" value="Chromosome 1N"/>
</dbReference>
<gene>
    <name evidence="2" type="ORF">PVAP13_1NG098638</name>
</gene>
<dbReference type="AlphaFoldDB" id="A0A8T0WNB2"/>
<evidence type="ECO:0000313" key="2">
    <source>
        <dbReference type="EMBL" id="KAG2649520.1"/>
    </source>
</evidence>
<feature type="region of interest" description="Disordered" evidence="1">
    <location>
        <begin position="1"/>
        <end position="35"/>
    </location>
</feature>
<evidence type="ECO:0000256" key="1">
    <source>
        <dbReference type="SAM" id="MobiDB-lite"/>
    </source>
</evidence>
<name>A0A8T0WNB2_PANVG</name>
<accession>A0A8T0WNB2</accession>
<keyword evidence="3" id="KW-1185">Reference proteome</keyword>